<evidence type="ECO:0000313" key="3">
    <source>
        <dbReference type="Proteomes" id="UP000094008"/>
    </source>
</evidence>
<reference evidence="3" key="1">
    <citation type="submission" date="2016-06" db="EMBL/GenBank/DDBJ databases">
        <authorList>
            <person name="Sutton G."/>
            <person name="Brinkac L."/>
            <person name="Sanka R."/>
            <person name="Adams M."/>
            <person name="Lau E."/>
            <person name="Mehaffy C."/>
            <person name="Tameris M."/>
            <person name="Hatherill M."/>
            <person name="Hanekom W."/>
            <person name="Mahomed H."/>
            <person name="Mcshane H."/>
        </authorList>
    </citation>
    <scope>NUCLEOTIDE SEQUENCE [LARGE SCALE GENOMIC DNA]</scope>
    <source>
        <strain evidence="3">852002-10433_SCH5171157</strain>
    </source>
</reference>
<evidence type="ECO:0000256" key="1">
    <source>
        <dbReference type="SAM" id="MobiDB-lite"/>
    </source>
</evidence>
<organism evidence="2 3">
    <name type="scientific">Mycolicibacterium peregrinum</name>
    <name type="common">Mycobacterium peregrinum</name>
    <dbReference type="NCBI Taxonomy" id="43304"/>
    <lineage>
        <taxon>Bacteria</taxon>
        <taxon>Bacillati</taxon>
        <taxon>Actinomycetota</taxon>
        <taxon>Actinomycetes</taxon>
        <taxon>Mycobacteriales</taxon>
        <taxon>Mycobacteriaceae</taxon>
        <taxon>Mycolicibacterium</taxon>
    </lineage>
</organism>
<sequence length="77" mass="9060">MPEALETMIVPITAMLRSLTYGEPVASRAADRRWANDRIRRRKRFTDSCRDNRLAHQRRCDKPNNDSDIRQHYASSD</sequence>
<dbReference type="EMBL" id="LZSY01000092">
    <property type="protein sequence ID" value="OBB90586.1"/>
    <property type="molecule type" value="Genomic_DNA"/>
</dbReference>
<feature type="compositionally biased region" description="Basic and acidic residues" evidence="1">
    <location>
        <begin position="53"/>
        <end position="71"/>
    </location>
</feature>
<feature type="region of interest" description="Disordered" evidence="1">
    <location>
        <begin position="53"/>
        <end position="77"/>
    </location>
</feature>
<evidence type="ECO:0000313" key="2">
    <source>
        <dbReference type="EMBL" id="OBB90586.1"/>
    </source>
</evidence>
<dbReference type="AlphaFoldDB" id="A0A1A0W424"/>
<protein>
    <submittedName>
        <fullName evidence="2">Uncharacterized protein</fullName>
    </submittedName>
</protein>
<dbReference type="RefSeq" id="WP_064882502.1">
    <property type="nucleotide sequence ID" value="NZ_LZSY01000092.1"/>
</dbReference>
<proteinExistence type="predicted"/>
<comment type="caution">
    <text evidence="2">The sequence shown here is derived from an EMBL/GenBank/DDBJ whole genome shotgun (WGS) entry which is preliminary data.</text>
</comment>
<accession>A0A1A0W424</accession>
<dbReference type="Proteomes" id="UP000094008">
    <property type="component" value="Unassembled WGS sequence"/>
</dbReference>
<gene>
    <name evidence="2" type="ORF">A5779_25705</name>
</gene>
<name>A0A1A0W424_MYCPR</name>